<accession>G9XDB6</accession>
<dbReference type="Pfam" id="PF00395">
    <property type="entry name" value="SLH"/>
    <property type="match status" value="3"/>
</dbReference>
<dbReference type="PATRIC" id="fig|796940.3.peg.1272"/>
<dbReference type="Gene3D" id="2.60.40.1080">
    <property type="match status" value="1"/>
</dbReference>
<keyword evidence="3" id="KW-0732">Signal</keyword>
<evidence type="ECO:0000256" key="3">
    <source>
        <dbReference type="SAM" id="SignalP"/>
    </source>
</evidence>
<dbReference type="PANTHER" id="PTHR43308">
    <property type="entry name" value="OUTER MEMBRANE PROTEIN ALPHA-RELATED"/>
    <property type="match status" value="1"/>
</dbReference>
<dbReference type="STRING" id="796937.HMPREF9630_01694"/>
<dbReference type="InterPro" id="IPR044060">
    <property type="entry name" value="Bacterial_rp_domain"/>
</dbReference>
<feature type="domain" description="SLH" evidence="4">
    <location>
        <begin position="508"/>
        <end position="571"/>
    </location>
</feature>
<reference evidence="5 6" key="1">
    <citation type="submission" date="2011-08" db="EMBL/GenBank/DDBJ databases">
        <title>The Genome Sequence of Eubacteriaceae bacterium CM5.</title>
        <authorList>
            <consortium name="The Broad Institute Genome Sequencing Platform"/>
            <person name="Earl A."/>
            <person name="Ward D."/>
            <person name="Feldgarden M."/>
            <person name="Gevers D."/>
            <person name="Sizova M."/>
            <person name="Hazen A."/>
            <person name="Epstein S."/>
            <person name="Young S.K."/>
            <person name="Zeng Q."/>
            <person name="Gargeya S."/>
            <person name="Fitzgerald M."/>
            <person name="Haas B."/>
            <person name="Abouelleil A."/>
            <person name="Alvarado L."/>
            <person name="Arachchi H.M."/>
            <person name="Berlin A."/>
            <person name="Brown A."/>
            <person name="Chapman S.B."/>
            <person name="Chen Z."/>
            <person name="Dunbar C."/>
            <person name="Freedman E."/>
            <person name="Gearin G."/>
            <person name="Gellesch M."/>
            <person name="Goldberg J."/>
            <person name="Griggs A."/>
            <person name="Gujja S."/>
            <person name="Heiman D."/>
            <person name="Howarth C."/>
            <person name="Larson L."/>
            <person name="Lui A."/>
            <person name="MacDonald P.J.P."/>
            <person name="Montmayeur A."/>
            <person name="Murphy C."/>
            <person name="Neiman D."/>
            <person name="Pearson M."/>
            <person name="Priest M."/>
            <person name="Roberts A."/>
            <person name="Saif S."/>
            <person name="Shea T."/>
            <person name="Shenoy N."/>
            <person name="Sisk P."/>
            <person name="Stolte C."/>
            <person name="Sykes S."/>
            <person name="Wortman J."/>
            <person name="Nusbaum C."/>
            <person name="Birren B."/>
        </authorList>
    </citation>
    <scope>NUCLEOTIDE SEQUENCE [LARGE SCALE GENOMIC DNA]</scope>
    <source>
        <strain evidence="5 6">CM5</strain>
    </source>
</reference>
<dbReference type="RefSeq" id="WP_009529677.1">
    <property type="nucleotide sequence ID" value="NZ_JH414615.1"/>
</dbReference>
<dbReference type="SMART" id="SM00635">
    <property type="entry name" value="BID_2"/>
    <property type="match status" value="1"/>
</dbReference>
<gene>
    <name evidence="5" type="ORF">HMPREF9628_01789</name>
</gene>
<dbReference type="SUPFAM" id="SSF49373">
    <property type="entry name" value="Invasin/intimin cell-adhesion fragments"/>
    <property type="match status" value="1"/>
</dbReference>
<dbReference type="Proteomes" id="UP000003379">
    <property type="component" value="Unassembled WGS sequence"/>
</dbReference>
<dbReference type="EMBL" id="AFZG01000031">
    <property type="protein sequence ID" value="EHL19038.1"/>
    <property type="molecule type" value="Genomic_DNA"/>
</dbReference>
<feature type="compositionally biased region" description="Basic and acidic residues" evidence="2">
    <location>
        <begin position="405"/>
        <end position="441"/>
    </location>
</feature>
<dbReference type="InterPro" id="IPR003343">
    <property type="entry name" value="Big_2"/>
</dbReference>
<feature type="region of interest" description="Disordered" evidence="2">
    <location>
        <begin position="401"/>
        <end position="487"/>
    </location>
</feature>
<evidence type="ECO:0000256" key="2">
    <source>
        <dbReference type="SAM" id="MobiDB-lite"/>
    </source>
</evidence>
<feature type="domain" description="SLH" evidence="4">
    <location>
        <begin position="634"/>
        <end position="687"/>
    </location>
</feature>
<name>G9XDB6_9FIRM</name>
<dbReference type="PROSITE" id="PS51272">
    <property type="entry name" value="SLH"/>
    <property type="match status" value="3"/>
</dbReference>
<dbReference type="Pfam" id="PF18998">
    <property type="entry name" value="Flg_new_2"/>
    <property type="match status" value="1"/>
</dbReference>
<evidence type="ECO:0000313" key="5">
    <source>
        <dbReference type="EMBL" id="EHL19038.1"/>
    </source>
</evidence>
<feature type="chain" id="PRO_5003528089" description="SLH domain-containing protein" evidence="3">
    <location>
        <begin position="29"/>
        <end position="687"/>
    </location>
</feature>
<evidence type="ECO:0000259" key="4">
    <source>
        <dbReference type="PROSITE" id="PS51272"/>
    </source>
</evidence>
<organism evidence="5 6">
    <name type="scientific">Peptoanaerobacter stomatis</name>
    <dbReference type="NCBI Taxonomy" id="796937"/>
    <lineage>
        <taxon>Bacteria</taxon>
        <taxon>Bacillati</taxon>
        <taxon>Bacillota</taxon>
        <taxon>Clostridia</taxon>
        <taxon>Peptostreptococcales</taxon>
        <taxon>Filifactoraceae</taxon>
        <taxon>Peptoanaerobacter</taxon>
    </lineage>
</organism>
<dbReference type="InterPro" id="IPR001119">
    <property type="entry name" value="SLH_dom"/>
</dbReference>
<feature type="signal peptide" evidence="3">
    <location>
        <begin position="1"/>
        <end position="28"/>
    </location>
</feature>
<protein>
    <recommendedName>
        <fullName evidence="4">SLH domain-containing protein</fullName>
    </recommendedName>
</protein>
<keyword evidence="1" id="KW-0677">Repeat</keyword>
<feature type="compositionally biased region" description="Gly residues" evidence="2">
    <location>
        <begin position="448"/>
        <end position="457"/>
    </location>
</feature>
<sequence length="687" mass="75911">MLRKKVLAFAVAFALVLPICSVPTNSYAYRDVTQSEHSNQVAEIEDIADITDEFVNKYKDRAELYLSAPDKKEIKNIGKLKDFKNLTTLSIKSYNIEETALKNLIKDLPKLSKIIIDTNKFIDLGGISNEIRQYGGSQKIETIIQDVNLEDVFTKNTIDNPIKINGKPVAINTTITANGYNIPDVIDNSEPSKIKIKNFNKLVENGLVEIELSYDKTVYKQINTKQFKDIKFEGNIRLKIDKPGLPINVENGTSNKTEAKPGEKVELKAEKTKDGKKFDKWISDDVVITNSNSRTEASFTMPNKAVTVKATYKDYEKINNLEATTGTILMTTITTDVELKVTPEENSDELTWTSSRESVATVDNTGRVTAKAKGETVITAKSLLNVTTSVSLKVITEGLPDATIEEQKPQKPEKPQEPQKSEESQKQQEPEKKSNSNDKAKSNSNSGTSGGGGGGGSSSSAPKHVQKPVEAQAETATQEKAQTNKLKQEISKEIKVSDVMTTKEAETKVNNLNDINEITWSKQAIVKVMQKGIMSGDTSGKFMPRKSVTRAEVAQVIANIIGKKSQSAKAVKDVDSDKWYANAVQTVLENKIFTQDEKGNFRPQSKITRAELFVVIARFKGIEPLEDAKAKEVLANYKDIESIPNWALGYVSALVEKGIVNGSDNKISANDNLTREQLAKIFSNIVE</sequence>
<feature type="compositionally biased region" description="Low complexity" evidence="2">
    <location>
        <begin position="470"/>
        <end position="483"/>
    </location>
</feature>
<proteinExistence type="predicted"/>
<dbReference type="InterPro" id="IPR008964">
    <property type="entry name" value="Invasin/intimin_cell_adhesion"/>
</dbReference>
<evidence type="ECO:0000313" key="6">
    <source>
        <dbReference type="Proteomes" id="UP000003379"/>
    </source>
</evidence>
<feature type="domain" description="SLH" evidence="4">
    <location>
        <begin position="572"/>
        <end position="630"/>
    </location>
</feature>
<dbReference type="AlphaFoldDB" id="G9XDB6"/>
<dbReference type="PANTHER" id="PTHR43308:SF1">
    <property type="entry name" value="OUTER MEMBRANE PROTEIN ALPHA"/>
    <property type="match status" value="1"/>
</dbReference>
<dbReference type="InterPro" id="IPR051465">
    <property type="entry name" value="Cell_Envelope_Struct_Comp"/>
</dbReference>
<dbReference type="Pfam" id="PF02368">
    <property type="entry name" value="Big_2"/>
    <property type="match status" value="1"/>
</dbReference>
<evidence type="ECO:0000256" key="1">
    <source>
        <dbReference type="ARBA" id="ARBA00022737"/>
    </source>
</evidence>
<dbReference type="HOGENOM" id="CLU_400540_0_0_9"/>
<comment type="caution">
    <text evidence="5">The sequence shown here is derived from an EMBL/GenBank/DDBJ whole genome shotgun (WGS) entry which is preliminary data.</text>
</comment>